<accession>A0A7V4XRW4</accession>
<reference evidence="11" key="1">
    <citation type="journal article" date="2020" name="mSystems">
        <title>Genome- and Community-Level Interaction Insights into Carbon Utilization and Element Cycling Functions of Hydrothermarchaeota in Hydrothermal Sediment.</title>
        <authorList>
            <person name="Zhou Z."/>
            <person name="Liu Y."/>
            <person name="Xu W."/>
            <person name="Pan J."/>
            <person name="Luo Z.H."/>
            <person name="Li M."/>
        </authorList>
    </citation>
    <scope>NUCLEOTIDE SEQUENCE [LARGE SCALE GENOMIC DNA]</scope>
    <source>
        <strain evidence="11">SpSt-855</strain>
    </source>
</reference>
<feature type="domain" description="Major facilitator superfamily (MFS) profile" evidence="10">
    <location>
        <begin position="33"/>
        <end position="418"/>
    </location>
</feature>
<keyword evidence="4" id="KW-1003">Cell membrane</keyword>
<keyword evidence="5 9" id="KW-0812">Transmembrane</keyword>
<organism evidence="11">
    <name type="scientific">Acidobacterium capsulatum</name>
    <dbReference type="NCBI Taxonomy" id="33075"/>
    <lineage>
        <taxon>Bacteria</taxon>
        <taxon>Pseudomonadati</taxon>
        <taxon>Acidobacteriota</taxon>
        <taxon>Terriglobia</taxon>
        <taxon>Terriglobales</taxon>
        <taxon>Acidobacteriaceae</taxon>
        <taxon>Acidobacterium</taxon>
    </lineage>
</organism>
<keyword evidence="7 9" id="KW-0472">Membrane</keyword>
<comment type="caution">
    <text evidence="11">The sequence shown here is derived from an EMBL/GenBank/DDBJ whole genome shotgun (WGS) entry which is preliminary data.</text>
</comment>
<dbReference type="InterPro" id="IPR036259">
    <property type="entry name" value="MFS_trans_sf"/>
</dbReference>
<feature type="transmembrane region" description="Helical" evidence="9">
    <location>
        <begin position="362"/>
        <end position="383"/>
    </location>
</feature>
<comment type="subcellular location">
    <subcellularLocation>
        <location evidence="1">Cell membrane</location>
        <topology evidence="1">Multi-pass membrane protein</topology>
    </subcellularLocation>
</comment>
<gene>
    <name evidence="11" type="ORF">ENW50_04680</name>
</gene>
<dbReference type="GO" id="GO:0022857">
    <property type="term" value="F:transmembrane transporter activity"/>
    <property type="evidence" value="ECO:0007669"/>
    <property type="project" value="InterPro"/>
</dbReference>
<name>A0A7V4XRW4_9BACT</name>
<feature type="transmembrane region" description="Helical" evidence="9">
    <location>
        <begin position="304"/>
        <end position="320"/>
    </location>
</feature>
<evidence type="ECO:0000256" key="1">
    <source>
        <dbReference type="ARBA" id="ARBA00004651"/>
    </source>
</evidence>
<proteinExistence type="inferred from homology"/>
<comment type="similarity">
    <text evidence="2">Belongs to the major facilitator superfamily.</text>
</comment>
<feature type="transmembrane region" description="Helical" evidence="9">
    <location>
        <begin position="32"/>
        <end position="49"/>
    </location>
</feature>
<dbReference type="SUPFAM" id="SSF103473">
    <property type="entry name" value="MFS general substrate transporter"/>
    <property type="match status" value="1"/>
</dbReference>
<feature type="transmembrane region" description="Helical" evidence="9">
    <location>
        <begin position="152"/>
        <end position="175"/>
    </location>
</feature>
<evidence type="ECO:0000256" key="8">
    <source>
        <dbReference type="SAM" id="MobiDB-lite"/>
    </source>
</evidence>
<feature type="transmembrane region" description="Helical" evidence="9">
    <location>
        <begin position="99"/>
        <end position="118"/>
    </location>
</feature>
<evidence type="ECO:0000256" key="2">
    <source>
        <dbReference type="ARBA" id="ARBA00008335"/>
    </source>
</evidence>
<feature type="transmembrane region" description="Helical" evidence="9">
    <location>
        <begin position="239"/>
        <end position="265"/>
    </location>
</feature>
<feature type="region of interest" description="Disordered" evidence="8">
    <location>
        <begin position="1"/>
        <end position="24"/>
    </location>
</feature>
<dbReference type="GO" id="GO:0005886">
    <property type="term" value="C:plasma membrane"/>
    <property type="evidence" value="ECO:0007669"/>
    <property type="project" value="UniProtKB-SubCell"/>
</dbReference>
<feature type="transmembrane region" description="Helical" evidence="9">
    <location>
        <begin position="389"/>
        <end position="412"/>
    </location>
</feature>
<feature type="transmembrane region" description="Helical" evidence="9">
    <location>
        <begin position="277"/>
        <end position="297"/>
    </location>
</feature>
<evidence type="ECO:0000256" key="4">
    <source>
        <dbReference type="ARBA" id="ARBA00022475"/>
    </source>
</evidence>
<dbReference type="AlphaFoldDB" id="A0A7V4XRW4"/>
<feature type="transmembrane region" description="Helical" evidence="9">
    <location>
        <begin position="187"/>
        <end position="207"/>
    </location>
</feature>
<dbReference type="InterPro" id="IPR011701">
    <property type="entry name" value="MFS"/>
</dbReference>
<keyword evidence="6 9" id="KW-1133">Transmembrane helix</keyword>
<evidence type="ECO:0000259" key="10">
    <source>
        <dbReference type="PROSITE" id="PS50850"/>
    </source>
</evidence>
<feature type="transmembrane region" description="Helical" evidence="9">
    <location>
        <begin position="326"/>
        <end position="350"/>
    </location>
</feature>
<evidence type="ECO:0000256" key="9">
    <source>
        <dbReference type="SAM" id="Phobius"/>
    </source>
</evidence>
<evidence type="ECO:0000313" key="11">
    <source>
        <dbReference type="EMBL" id="HGY93971.1"/>
    </source>
</evidence>
<dbReference type="InterPro" id="IPR020846">
    <property type="entry name" value="MFS_dom"/>
</dbReference>
<keyword evidence="3" id="KW-0813">Transport</keyword>
<dbReference type="PROSITE" id="PS50850">
    <property type="entry name" value="MFS"/>
    <property type="match status" value="1"/>
</dbReference>
<feature type="transmembrane region" description="Helical" evidence="9">
    <location>
        <begin position="69"/>
        <end position="87"/>
    </location>
</feature>
<feature type="transmembrane region" description="Helical" evidence="9">
    <location>
        <begin position="124"/>
        <end position="145"/>
    </location>
</feature>
<dbReference type="EMBL" id="DTKL01000023">
    <property type="protein sequence ID" value="HGY93971.1"/>
    <property type="molecule type" value="Genomic_DNA"/>
</dbReference>
<dbReference type="Pfam" id="PF07690">
    <property type="entry name" value="MFS_1"/>
    <property type="match status" value="1"/>
</dbReference>
<evidence type="ECO:0000256" key="6">
    <source>
        <dbReference type="ARBA" id="ARBA00022989"/>
    </source>
</evidence>
<evidence type="ECO:0000256" key="7">
    <source>
        <dbReference type="ARBA" id="ARBA00023136"/>
    </source>
</evidence>
<sequence>MDASNRPQDHILATNSGQTAPASPRPGLGSPWTLAAVCLCGIFAFLNLYVTQPMLPMFEHLFRASKSMVSLTVSASTLGVAISAPFLGAIAERMSRKRVIVLGLLLLALPTLLAATSPRLPLLILWRFLQGLVMPAIFASVITYIGEEWSPLSIALVMSIYVSGTAMGGFLGRLIAGLTAEYLNWRASFLLLGLLTAAGAALIAFILPREKRPLPQHPHPGLTAQIRGTLAHFANPRLLATYTVGFGMLFALVSTFTYVTFYLAAPPFSLSTAALSHLFAIYLIGLLVTPAGGYLITRIGMRRGIVFAILLCLLGEGLTLSHNLWIVVFGGLGLVCTGVFMAQSTAANFVRLAAPDGTRVSAAGLYLSCYYLGGTAGGVLPGVAWNLGQWPACVALTSTVLLLIIGIGWAGFRAPGTSTKTIP</sequence>
<evidence type="ECO:0000256" key="3">
    <source>
        <dbReference type="ARBA" id="ARBA00022448"/>
    </source>
</evidence>
<evidence type="ECO:0000256" key="5">
    <source>
        <dbReference type="ARBA" id="ARBA00022692"/>
    </source>
</evidence>
<dbReference type="Gene3D" id="1.20.1250.20">
    <property type="entry name" value="MFS general substrate transporter like domains"/>
    <property type="match status" value="1"/>
</dbReference>
<dbReference type="PANTHER" id="PTHR43271">
    <property type="entry name" value="BLL2771 PROTEIN"/>
    <property type="match status" value="1"/>
</dbReference>
<protein>
    <submittedName>
        <fullName evidence="11">MFS transporter</fullName>
    </submittedName>
</protein>
<dbReference type="PANTHER" id="PTHR43271:SF2">
    <property type="entry name" value="BLL2771 PROTEIN"/>
    <property type="match status" value="1"/>
</dbReference>
<dbReference type="CDD" id="cd17324">
    <property type="entry name" value="MFS_NepI_like"/>
    <property type="match status" value="1"/>
</dbReference>
<dbReference type="PRINTS" id="PR01036">
    <property type="entry name" value="TCRTETB"/>
</dbReference>